<dbReference type="PANTHER" id="PTHR22835">
    <property type="entry name" value="ZINC FINGER FYVE DOMAIN CONTAINING PROTEIN"/>
    <property type="match status" value="1"/>
</dbReference>
<dbReference type="InterPro" id="IPR036514">
    <property type="entry name" value="SGNH_hydro_sf"/>
</dbReference>
<dbReference type="InParanoid" id="D8SRS7"/>
<dbReference type="Gramene" id="EFJ12838">
    <property type="protein sequence ID" value="EFJ12838"/>
    <property type="gene ID" value="SELMODRAFT_123499"/>
</dbReference>
<keyword evidence="3" id="KW-1185">Reference proteome</keyword>
<dbReference type="Gene3D" id="3.40.50.1110">
    <property type="entry name" value="SGNH hydrolase"/>
    <property type="match status" value="1"/>
</dbReference>
<dbReference type="InterPro" id="IPR001087">
    <property type="entry name" value="GDSL"/>
</dbReference>
<dbReference type="GO" id="GO:0016788">
    <property type="term" value="F:hydrolase activity, acting on ester bonds"/>
    <property type="evidence" value="ECO:0007669"/>
    <property type="project" value="InterPro"/>
</dbReference>
<dbReference type="FunCoup" id="D8SRS7">
    <property type="interactions" value="169"/>
</dbReference>
<dbReference type="AlphaFoldDB" id="D8SRS7"/>
<name>D8SRS7_SELML</name>
<evidence type="ECO:0000313" key="3">
    <source>
        <dbReference type="Proteomes" id="UP000001514"/>
    </source>
</evidence>
<organism evidence="3">
    <name type="scientific">Selaginella moellendorffii</name>
    <name type="common">Spikemoss</name>
    <dbReference type="NCBI Taxonomy" id="88036"/>
    <lineage>
        <taxon>Eukaryota</taxon>
        <taxon>Viridiplantae</taxon>
        <taxon>Streptophyta</taxon>
        <taxon>Embryophyta</taxon>
        <taxon>Tracheophyta</taxon>
        <taxon>Lycopodiopsida</taxon>
        <taxon>Selaginellales</taxon>
        <taxon>Selaginellaceae</taxon>
        <taxon>Selaginella</taxon>
    </lineage>
</organism>
<dbReference type="STRING" id="88036.D8SRS7"/>
<dbReference type="KEGG" id="smo:SELMODRAFT_123499"/>
<dbReference type="Pfam" id="PF00657">
    <property type="entry name" value="Lipase_GDSL"/>
    <property type="match status" value="1"/>
</dbReference>
<accession>D8SRS7</accession>
<proteinExistence type="inferred from homology"/>
<dbReference type="EMBL" id="GL377636">
    <property type="protein sequence ID" value="EFJ12838.1"/>
    <property type="molecule type" value="Genomic_DNA"/>
</dbReference>
<dbReference type="PANTHER" id="PTHR22835:SF659">
    <property type="entry name" value="GDSL LIPASE_ACYLHYDROLASE, PUTATIVE (AFU_ORTHOLOGUE AFUA_2G00510)-RELATED"/>
    <property type="match status" value="1"/>
</dbReference>
<comment type="similarity">
    <text evidence="1">Belongs to the 'GDSL' lipolytic enzyme family.</text>
</comment>
<dbReference type="eggNOG" id="ENOG502QSMM">
    <property type="taxonomic scope" value="Eukaryota"/>
</dbReference>
<evidence type="ECO:0000256" key="1">
    <source>
        <dbReference type="ARBA" id="ARBA00008668"/>
    </source>
</evidence>
<dbReference type="SUPFAM" id="SSF52266">
    <property type="entry name" value="SGNH hydrolase"/>
    <property type="match status" value="1"/>
</dbReference>
<evidence type="ECO:0000313" key="2">
    <source>
        <dbReference type="EMBL" id="EFJ12838.1"/>
    </source>
</evidence>
<sequence>MFLVLQVGAGRRSFQSFLCPTAIFSLTDSLSDTGNRNLEALASGNYSISGHLPYGMTIGKATGRFSDGYLLIDFLTRGLKLGDSARPSLTYNGTYFTSLNFGYAGATVCPSTNNFSTPHILSAQVSDFLWHKQQVKDYQDGAKVDKNVLYEKALYFIEIGGNDINYMMPHFPDILNTTIPSVISGIKSSILSLYESGARNFLVLNLPRSDCAPGYISAFGPYANINGSGIHSDNLGCIVEVTQVFETFNKQLLDMVVDINDQNDDINIYHFDWFAATDHVIKNMHHYKFKSYKSACCGIPGNDYHCEGLALCGCGQTNSTTCKHPGEHITWDGTHYTQHFYEVSSQFVLHGNFISPRLNLLPGCGIPMPPSEN</sequence>
<evidence type="ECO:0008006" key="4">
    <source>
        <dbReference type="Google" id="ProtNLM"/>
    </source>
</evidence>
<dbReference type="Proteomes" id="UP000001514">
    <property type="component" value="Unassembled WGS sequence"/>
</dbReference>
<protein>
    <recommendedName>
        <fullName evidence="4">SGNH hydrolase-type esterase domain-containing protein</fullName>
    </recommendedName>
</protein>
<dbReference type="HOGENOM" id="CLU_015101_2_0_1"/>
<reference evidence="2 3" key="1">
    <citation type="journal article" date="2011" name="Science">
        <title>The Selaginella genome identifies genetic changes associated with the evolution of vascular plants.</title>
        <authorList>
            <person name="Banks J.A."/>
            <person name="Nishiyama T."/>
            <person name="Hasebe M."/>
            <person name="Bowman J.L."/>
            <person name="Gribskov M."/>
            <person name="dePamphilis C."/>
            <person name="Albert V.A."/>
            <person name="Aono N."/>
            <person name="Aoyama T."/>
            <person name="Ambrose B.A."/>
            <person name="Ashton N.W."/>
            <person name="Axtell M.J."/>
            <person name="Barker E."/>
            <person name="Barker M.S."/>
            <person name="Bennetzen J.L."/>
            <person name="Bonawitz N.D."/>
            <person name="Chapple C."/>
            <person name="Cheng C."/>
            <person name="Correa L.G."/>
            <person name="Dacre M."/>
            <person name="DeBarry J."/>
            <person name="Dreyer I."/>
            <person name="Elias M."/>
            <person name="Engstrom E.M."/>
            <person name="Estelle M."/>
            <person name="Feng L."/>
            <person name="Finet C."/>
            <person name="Floyd S.K."/>
            <person name="Frommer W.B."/>
            <person name="Fujita T."/>
            <person name="Gramzow L."/>
            <person name="Gutensohn M."/>
            <person name="Harholt J."/>
            <person name="Hattori M."/>
            <person name="Heyl A."/>
            <person name="Hirai T."/>
            <person name="Hiwatashi Y."/>
            <person name="Ishikawa M."/>
            <person name="Iwata M."/>
            <person name="Karol K.G."/>
            <person name="Koehler B."/>
            <person name="Kolukisaoglu U."/>
            <person name="Kubo M."/>
            <person name="Kurata T."/>
            <person name="Lalonde S."/>
            <person name="Li K."/>
            <person name="Li Y."/>
            <person name="Litt A."/>
            <person name="Lyons E."/>
            <person name="Manning G."/>
            <person name="Maruyama T."/>
            <person name="Michael T.P."/>
            <person name="Mikami K."/>
            <person name="Miyazaki S."/>
            <person name="Morinaga S."/>
            <person name="Murata T."/>
            <person name="Mueller-Roeber B."/>
            <person name="Nelson D.R."/>
            <person name="Obara M."/>
            <person name="Oguri Y."/>
            <person name="Olmstead R.G."/>
            <person name="Onodera N."/>
            <person name="Petersen B.L."/>
            <person name="Pils B."/>
            <person name="Prigge M."/>
            <person name="Rensing S.A."/>
            <person name="Riano-Pachon D.M."/>
            <person name="Roberts A.W."/>
            <person name="Sato Y."/>
            <person name="Scheller H.V."/>
            <person name="Schulz B."/>
            <person name="Schulz C."/>
            <person name="Shakirov E.V."/>
            <person name="Shibagaki N."/>
            <person name="Shinohara N."/>
            <person name="Shippen D.E."/>
            <person name="Soerensen I."/>
            <person name="Sotooka R."/>
            <person name="Sugimoto N."/>
            <person name="Sugita M."/>
            <person name="Sumikawa N."/>
            <person name="Tanurdzic M."/>
            <person name="Theissen G."/>
            <person name="Ulvskov P."/>
            <person name="Wakazuki S."/>
            <person name="Weng J.K."/>
            <person name="Willats W.W."/>
            <person name="Wipf D."/>
            <person name="Wolf P.G."/>
            <person name="Yang L."/>
            <person name="Zimmer A.D."/>
            <person name="Zhu Q."/>
            <person name="Mitros T."/>
            <person name="Hellsten U."/>
            <person name="Loque D."/>
            <person name="Otillar R."/>
            <person name="Salamov A."/>
            <person name="Schmutz J."/>
            <person name="Shapiro H."/>
            <person name="Lindquist E."/>
            <person name="Lucas S."/>
            <person name="Rokhsar D."/>
            <person name="Grigoriev I.V."/>
        </authorList>
    </citation>
    <scope>NUCLEOTIDE SEQUENCE [LARGE SCALE GENOMIC DNA]</scope>
</reference>
<gene>
    <name evidence="2" type="ORF">SELMODRAFT_123499</name>
</gene>